<dbReference type="InterPro" id="IPR001633">
    <property type="entry name" value="EAL_dom"/>
</dbReference>
<dbReference type="EMBL" id="JAENHO010000004">
    <property type="protein sequence ID" value="MBL7255626.1"/>
    <property type="molecule type" value="Genomic_DNA"/>
</dbReference>
<dbReference type="SMART" id="SM00267">
    <property type="entry name" value="GGDEF"/>
    <property type="match status" value="1"/>
</dbReference>
<keyword evidence="1" id="KW-1133">Transmembrane helix</keyword>
<name>A0ABS1VLM6_9ACTN</name>
<comment type="caution">
    <text evidence="4">The sequence shown here is derived from an EMBL/GenBank/DDBJ whole genome shotgun (WGS) entry which is preliminary data.</text>
</comment>
<feature type="transmembrane region" description="Helical" evidence="1">
    <location>
        <begin position="89"/>
        <end position="106"/>
    </location>
</feature>
<keyword evidence="1" id="KW-0472">Membrane</keyword>
<proteinExistence type="predicted"/>
<sequence length="779" mass="84058">MRAHEPPPYGDPEETTLEQARLRLHRNALGVAGSALVLAGAAWLAVGLVHEWAYPILGWLLLPVSAGVASYAAWGVSRSAVLDPGTRRFWRHMALASALYVGGTISNTVDAVGGPEPSQRVGTLTMSWYLATMGVVIWALLRLPAWQRTRGDWVRFLLDSCVVLVAGAAFVWQFSIRNHQEWTAESGSATAVLVMVSIGLVAVVTLAKVAFAGAGRLDRRALHLLSAGSALSAAFGSLSPFLVDHPHLSSSFVAIPVGSLGVTLAAARQLRSGGRLPAPRRIRRISVVPYVAVVAMDALLLWAGGDSTAVRISTAVLTVLVMLRQVYALRENRRLLSTVDTSLNRLRETQDQLSYQATHDPLTGVGNRALFEETVDVLLATRAEFHVALLDMDDFKSVNDRLGHTTGDSLLIVVSRRLRAAVGSEGVVARLGGDEFTIVLRDVTDHRVDEILARVLTGLRESPRLGPGVRSVASVGVTTARAGDTGPDLLRRADVAMYEAKARGGDRRHWFDAEMDEQAQRTARLSADLLGALDRDEFFLLYQPIVELPSGRPAGVEVLLRWRHPEHGLVSPDVFIPLAERNARIVEIGRWVLENACRQAAEWQRRFGAHAPSKISINVSARQLAEPGFVAEVEQILARTGVDRATLLLEVTETAVLEAGAPLEAVRELRERGLRVALDDFGTGQSSLSLLLTVPVDVLKVDKSFVSGDAADHAGAVIVEHLIGFTNGLRIEAVAEGVETEDQANRLHAAGYSLAQGYLFGRPATAADIESRMAPAPVS</sequence>
<accession>A0ABS1VLM6</accession>
<dbReference type="Gene3D" id="3.20.20.450">
    <property type="entry name" value="EAL domain"/>
    <property type="match status" value="1"/>
</dbReference>
<evidence type="ECO:0000313" key="4">
    <source>
        <dbReference type="EMBL" id="MBL7255626.1"/>
    </source>
</evidence>
<feature type="transmembrane region" description="Helical" evidence="1">
    <location>
        <begin position="221"/>
        <end position="242"/>
    </location>
</feature>
<feature type="transmembrane region" description="Helical" evidence="1">
    <location>
        <begin position="56"/>
        <end position="77"/>
    </location>
</feature>
<evidence type="ECO:0000256" key="1">
    <source>
        <dbReference type="SAM" id="Phobius"/>
    </source>
</evidence>
<dbReference type="InterPro" id="IPR052155">
    <property type="entry name" value="Biofilm_reg_signaling"/>
</dbReference>
<dbReference type="NCBIfam" id="TIGR00254">
    <property type="entry name" value="GGDEF"/>
    <property type="match status" value="1"/>
</dbReference>
<dbReference type="CDD" id="cd01949">
    <property type="entry name" value="GGDEF"/>
    <property type="match status" value="1"/>
</dbReference>
<evidence type="ECO:0000259" key="2">
    <source>
        <dbReference type="PROSITE" id="PS50883"/>
    </source>
</evidence>
<feature type="transmembrane region" description="Helical" evidence="1">
    <location>
        <begin position="28"/>
        <end position="50"/>
    </location>
</feature>
<protein>
    <submittedName>
        <fullName evidence="4">Bifunctional diguanylate cyclase/phosphodiesterase</fullName>
    </submittedName>
</protein>
<dbReference type="Pfam" id="PF00990">
    <property type="entry name" value="GGDEF"/>
    <property type="match status" value="1"/>
</dbReference>
<dbReference type="SUPFAM" id="SSF141868">
    <property type="entry name" value="EAL domain-like"/>
    <property type="match status" value="1"/>
</dbReference>
<feature type="domain" description="EAL" evidence="2">
    <location>
        <begin position="522"/>
        <end position="777"/>
    </location>
</feature>
<dbReference type="PANTHER" id="PTHR44757">
    <property type="entry name" value="DIGUANYLATE CYCLASE DGCP"/>
    <property type="match status" value="1"/>
</dbReference>
<dbReference type="InterPro" id="IPR000160">
    <property type="entry name" value="GGDEF_dom"/>
</dbReference>
<organism evidence="4 5">
    <name type="scientific">Paractinoplanes lichenicola</name>
    <dbReference type="NCBI Taxonomy" id="2802976"/>
    <lineage>
        <taxon>Bacteria</taxon>
        <taxon>Bacillati</taxon>
        <taxon>Actinomycetota</taxon>
        <taxon>Actinomycetes</taxon>
        <taxon>Micromonosporales</taxon>
        <taxon>Micromonosporaceae</taxon>
        <taxon>Paractinoplanes</taxon>
    </lineage>
</organism>
<dbReference type="InterPro" id="IPR029787">
    <property type="entry name" value="Nucleotide_cyclase"/>
</dbReference>
<dbReference type="PROSITE" id="PS50887">
    <property type="entry name" value="GGDEF"/>
    <property type="match status" value="1"/>
</dbReference>
<dbReference type="Gene3D" id="3.30.70.270">
    <property type="match status" value="1"/>
</dbReference>
<dbReference type="SMART" id="SM00052">
    <property type="entry name" value="EAL"/>
    <property type="match status" value="1"/>
</dbReference>
<dbReference type="InterPro" id="IPR043128">
    <property type="entry name" value="Rev_trsase/Diguanyl_cyclase"/>
</dbReference>
<dbReference type="Pfam" id="PF00563">
    <property type="entry name" value="EAL"/>
    <property type="match status" value="1"/>
</dbReference>
<keyword evidence="1" id="KW-0812">Transmembrane</keyword>
<dbReference type="PROSITE" id="PS50883">
    <property type="entry name" value="EAL"/>
    <property type="match status" value="1"/>
</dbReference>
<feature type="transmembrane region" description="Helical" evidence="1">
    <location>
        <begin position="188"/>
        <end position="209"/>
    </location>
</feature>
<evidence type="ECO:0000313" key="5">
    <source>
        <dbReference type="Proteomes" id="UP000598996"/>
    </source>
</evidence>
<dbReference type="SUPFAM" id="SSF55073">
    <property type="entry name" value="Nucleotide cyclase"/>
    <property type="match status" value="1"/>
</dbReference>
<dbReference type="Proteomes" id="UP000598996">
    <property type="component" value="Unassembled WGS sequence"/>
</dbReference>
<feature type="transmembrane region" description="Helical" evidence="1">
    <location>
        <begin position="126"/>
        <end position="144"/>
    </location>
</feature>
<dbReference type="InterPro" id="IPR035919">
    <property type="entry name" value="EAL_sf"/>
</dbReference>
<gene>
    <name evidence="4" type="ORF">JKJ07_15080</name>
</gene>
<dbReference type="PANTHER" id="PTHR44757:SF2">
    <property type="entry name" value="BIOFILM ARCHITECTURE MAINTENANCE PROTEIN MBAA"/>
    <property type="match status" value="1"/>
</dbReference>
<dbReference type="CDD" id="cd01948">
    <property type="entry name" value="EAL"/>
    <property type="match status" value="1"/>
</dbReference>
<keyword evidence="5" id="KW-1185">Reference proteome</keyword>
<feature type="transmembrane region" description="Helical" evidence="1">
    <location>
        <begin position="156"/>
        <end position="176"/>
    </location>
</feature>
<feature type="domain" description="GGDEF" evidence="3">
    <location>
        <begin position="383"/>
        <end position="513"/>
    </location>
</feature>
<reference evidence="4 5" key="1">
    <citation type="submission" date="2021-01" db="EMBL/GenBank/DDBJ databases">
        <title>Actinoplanes sp. nov. LDG1-01 isolated from lichen.</title>
        <authorList>
            <person name="Saeng-In P."/>
            <person name="Phongsopitanun W."/>
            <person name="Kanchanasin P."/>
            <person name="Yuki M."/>
            <person name="Kudo T."/>
            <person name="Ohkuma M."/>
            <person name="Tanasupawat S."/>
        </authorList>
    </citation>
    <scope>NUCLEOTIDE SEQUENCE [LARGE SCALE GENOMIC DNA]</scope>
    <source>
        <strain evidence="4 5">LDG1-01</strain>
    </source>
</reference>
<evidence type="ECO:0000259" key="3">
    <source>
        <dbReference type="PROSITE" id="PS50887"/>
    </source>
</evidence>
<feature type="transmembrane region" description="Helical" evidence="1">
    <location>
        <begin position="248"/>
        <end position="267"/>
    </location>
</feature>
<feature type="transmembrane region" description="Helical" evidence="1">
    <location>
        <begin position="287"/>
        <end position="303"/>
    </location>
</feature>